<dbReference type="Pfam" id="PF11638">
    <property type="entry name" value="DnaA_N"/>
    <property type="match status" value="1"/>
</dbReference>
<keyword evidence="6" id="KW-0446">Lipid-binding</keyword>
<dbReference type="HAMAP" id="MF_00377">
    <property type="entry name" value="DnaA_bact"/>
    <property type="match status" value="1"/>
</dbReference>
<evidence type="ECO:0000256" key="3">
    <source>
        <dbReference type="ARBA" id="ARBA00022705"/>
    </source>
</evidence>
<dbReference type="InterPro" id="IPR013317">
    <property type="entry name" value="DnaA_dom"/>
</dbReference>
<dbReference type="SUPFAM" id="SSF48295">
    <property type="entry name" value="TrpR-like"/>
    <property type="match status" value="1"/>
</dbReference>
<dbReference type="Gene3D" id="3.30.300.180">
    <property type="match status" value="1"/>
</dbReference>
<comment type="similarity">
    <text evidence="1">Belongs to the DnaA family.</text>
</comment>
<sequence length="457" mass="51425">MIPENAWKATLGELELQMTKATFSTWLKDTCLLRHKENLYVIGVRNAYAKDWLENRLCDTILRTLSSIVDSPVKIQFVVATDEGTLKVDSANTPPSLNGNGRQKTAVFQQNPNTSAKSGNLTKRFTFSSFVVGSSNRLAHAAALSVAEHPGQTYNPLFIYGGVGLGKTHLLHAIGHKCKQEGLNVCYIPSETFTNDLVQSIRNKQMHQFRERYRTPDILLIDDIQFIAGKESTQEELFHTFNELHSQGKQVVISSDRAPKAMATLEERLQSRFEWGLMADIQMPDVETRKAILQTKAEDKGLYIPDELMDFIAQQVRHSIRELEGAFNKVMAYAHLSGGEVTLELVNMALADLMHRPDKLTIEHVFNAVCQYYNVSDNDLVGPSRKKTISYPRQMAMYLARTETTASLPQIGEKLGNRDHTTILYGYEKIATLIDADSTIRRDCMEIKTSMYATPVA</sequence>
<evidence type="ECO:0000256" key="1">
    <source>
        <dbReference type="ARBA" id="ARBA00006583"/>
    </source>
</evidence>
<gene>
    <name evidence="10" type="ORF">MNBD_CHLOROFLEXI01-2560</name>
</gene>
<dbReference type="Gene3D" id="1.10.1750.10">
    <property type="match status" value="1"/>
</dbReference>
<dbReference type="InterPro" id="IPR038454">
    <property type="entry name" value="DnaA_N_sf"/>
</dbReference>
<evidence type="ECO:0000256" key="4">
    <source>
        <dbReference type="ARBA" id="ARBA00022741"/>
    </source>
</evidence>
<dbReference type="Gene3D" id="1.10.8.60">
    <property type="match status" value="1"/>
</dbReference>
<dbReference type="CDD" id="cd00009">
    <property type="entry name" value="AAA"/>
    <property type="match status" value="1"/>
</dbReference>
<dbReference type="EMBL" id="UOEU01000991">
    <property type="protein sequence ID" value="VAW42967.1"/>
    <property type="molecule type" value="Genomic_DNA"/>
</dbReference>
<dbReference type="InterPro" id="IPR018312">
    <property type="entry name" value="Chromosome_initiator_DnaA_CS"/>
</dbReference>
<reference evidence="10" key="1">
    <citation type="submission" date="2018-06" db="EMBL/GenBank/DDBJ databases">
        <authorList>
            <person name="Zhirakovskaya E."/>
        </authorList>
    </citation>
    <scope>NUCLEOTIDE SEQUENCE</scope>
</reference>
<dbReference type="InterPro" id="IPR003593">
    <property type="entry name" value="AAA+_ATPase"/>
</dbReference>
<accession>A0A3B0VX03</accession>
<dbReference type="InterPro" id="IPR027417">
    <property type="entry name" value="P-loop_NTPase"/>
</dbReference>
<keyword evidence="4" id="KW-0547">Nucleotide-binding</keyword>
<dbReference type="SUPFAM" id="SSF52540">
    <property type="entry name" value="P-loop containing nucleoside triphosphate hydrolases"/>
    <property type="match status" value="1"/>
</dbReference>
<dbReference type="Gene3D" id="3.40.50.300">
    <property type="entry name" value="P-loop containing nucleotide triphosphate hydrolases"/>
    <property type="match status" value="1"/>
</dbReference>
<protein>
    <submittedName>
        <fullName evidence="10">Chromosomal replication initiator protein DnaA</fullName>
    </submittedName>
</protein>
<dbReference type="PANTHER" id="PTHR30050">
    <property type="entry name" value="CHROMOSOMAL REPLICATION INITIATOR PROTEIN DNAA"/>
    <property type="match status" value="1"/>
</dbReference>
<name>A0A3B0VX03_9ZZZZ</name>
<dbReference type="Pfam" id="PF08299">
    <property type="entry name" value="Bac_DnaA_C"/>
    <property type="match status" value="1"/>
</dbReference>
<dbReference type="AlphaFoldDB" id="A0A3B0VX03"/>
<evidence type="ECO:0000256" key="6">
    <source>
        <dbReference type="ARBA" id="ARBA00023121"/>
    </source>
</evidence>
<dbReference type="InterPro" id="IPR013159">
    <property type="entry name" value="DnaA_C"/>
</dbReference>
<dbReference type="FunFam" id="3.40.50.300:FF:000668">
    <property type="entry name" value="Chromosomal replication initiator protein DnaA"/>
    <property type="match status" value="1"/>
</dbReference>
<evidence type="ECO:0000259" key="8">
    <source>
        <dbReference type="SMART" id="SM00382"/>
    </source>
</evidence>
<dbReference type="SMART" id="SM00382">
    <property type="entry name" value="AAA"/>
    <property type="match status" value="1"/>
</dbReference>
<keyword evidence="5" id="KW-0067">ATP-binding</keyword>
<dbReference type="GO" id="GO:0006275">
    <property type="term" value="P:regulation of DNA replication"/>
    <property type="evidence" value="ECO:0007669"/>
    <property type="project" value="InterPro"/>
</dbReference>
<dbReference type="InterPro" id="IPR020591">
    <property type="entry name" value="Chromosome_initiator_DnaA-like"/>
</dbReference>
<dbReference type="PRINTS" id="PR00051">
    <property type="entry name" value="DNAA"/>
</dbReference>
<dbReference type="GO" id="GO:0006270">
    <property type="term" value="P:DNA replication initiation"/>
    <property type="evidence" value="ECO:0007669"/>
    <property type="project" value="InterPro"/>
</dbReference>
<dbReference type="SMART" id="SM00760">
    <property type="entry name" value="Bac_DnaA_C"/>
    <property type="match status" value="1"/>
</dbReference>
<dbReference type="Pfam" id="PF00308">
    <property type="entry name" value="Bac_DnaA"/>
    <property type="match status" value="1"/>
</dbReference>
<dbReference type="InterPro" id="IPR010921">
    <property type="entry name" value="Trp_repressor/repl_initiator"/>
</dbReference>
<evidence type="ECO:0000256" key="7">
    <source>
        <dbReference type="ARBA" id="ARBA00023125"/>
    </source>
</evidence>
<dbReference type="PANTHER" id="PTHR30050:SF2">
    <property type="entry name" value="CHROMOSOMAL REPLICATION INITIATOR PROTEIN DNAA"/>
    <property type="match status" value="1"/>
</dbReference>
<feature type="domain" description="AAA+ ATPase" evidence="8">
    <location>
        <begin position="153"/>
        <end position="279"/>
    </location>
</feature>
<dbReference type="GO" id="GO:0005886">
    <property type="term" value="C:plasma membrane"/>
    <property type="evidence" value="ECO:0007669"/>
    <property type="project" value="TreeGrafter"/>
</dbReference>
<dbReference type="GO" id="GO:0003688">
    <property type="term" value="F:DNA replication origin binding"/>
    <property type="evidence" value="ECO:0007669"/>
    <property type="project" value="InterPro"/>
</dbReference>
<dbReference type="GO" id="GO:0008289">
    <property type="term" value="F:lipid binding"/>
    <property type="evidence" value="ECO:0007669"/>
    <property type="project" value="UniProtKB-KW"/>
</dbReference>
<dbReference type="InterPro" id="IPR001957">
    <property type="entry name" value="Chromosome_initiator_DnaA"/>
</dbReference>
<evidence type="ECO:0000313" key="10">
    <source>
        <dbReference type="EMBL" id="VAW42967.1"/>
    </source>
</evidence>
<organism evidence="10">
    <name type="scientific">hydrothermal vent metagenome</name>
    <dbReference type="NCBI Taxonomy" id="652676"/>
    <lineage>
        <taxon>unclassified sequences</taxon>
        <taxon>metagenomes</taxon>
        <taxon>ecological metagenomes</taxon>
    </lineage>
</organism>
<keyword evidence="7" id="KW-0238">DNA-binding</keyword>
<evidence type="ECO:0000256" key="5">
    <source>
        <dbReference type="ARBA" id="ARBA00022840"/>
    </source>
</evidence>
<keyword evidence="2" id="KW-0963">Cytoplasm</keyword>
<dbReference type="GO" id="GO:0005524">
    <property type="term" value="F:ATP binding"/>
    <property type="evidence" value="ECO:0007669"/>
    <property type="project" value="UniProtKB-KW"/>
</dbReference>
<dbReference type="PROSITE" id="PS01008">
    <property type="entry name" value="DNAA"/>
    <property type="match status" value="1"/>
</dbReference>
<feature type="domain" description="Chromosomal replication initiator DnaA C-terminal" evidence="9">
    <location>
        <begin position="361"/>
        <end position="430"/>
    </location>
</feature>
<dbReference type="InterPro" id="IPR024633">
    <property type="entry name" value="DnaA_N_dom"/>
</dbReference>
<proteinExistence type="inferred from homology"/>
<evidence type="ECO:0000259" key="9">
    <source>
        <dbReference type="SMART" id="SM00760"/>
    </source>
</evidence>
<keyword evidence="3" id="KW-0235">DNA replication</keyword>
<evidence type="ECO:0000256" key="2">
    <source>
        <dbReference type="ARBA" id="ARBA00022490"/>
    </source>
</evidence>
<dbReference type="NCBIfam" id="TIGR00362">
    <property type="entry name" value="DnaA"/>
    <property type="match status" value="1"/>
</dbReference>
<dbReference type="CDD" id="cd06571">
    <property type="entry name" value="Bac_DnaA_C"/>
    <property type="match status" value="1"/>
</dbReference>